<keyword evidence="10 13" id="KW-0012">Acyltransferase</keyword>
<comment type="similarity">
    <text evidence="4 13">In the C-terminal section; belongs to the phosphate acetyltransferase and butyryltransferase family.</text>
</comment>
<dbReference type="SUPFAM" id="SSF52540">
    <property type="entry name" value="P-loop containing nucleoside triphosphate hydrolases"/>
    <property type="match status" value="1"/>
</dbReference>
<protein>
    <recommendedName>
        <fullName evidence="7 13">Phosphate acetyltransferase</fullName>
        <ecNumber evidence="6 13">2.3.1.8</ecNumber>
    </recommendedName>
    <alternativeName>
        <fullName evidence="11 13">Phosphotransacetylase</fullName>
    </alternativeName>
</protein>
<comment type="catalytic activity">
    <reaction evidence="1 13">
        <text>acetyl-CoA + phosphate = acetyl phosphate + CoA</text>
        <dbReference type="Rhea" id="RHEA:19521"/>
        <dbReference type="ChEBI" id="CHEBI:22191"/>
        <dbReference type="ChEBI" id="CHEBI:43474"/>
        <dbReference type="ChEBI" id="CHEBI:57287"/>
        <dbReference type="ChEBI" id="CHEBI:57288"/>
        <dbReference type="EC" id="2.3.1.8"/>
    </reaction>
</comment>
<dbReference type="GO" id="GO:0008959">
    <property type="term" value="F:phosphate acetyltransferase activity"/>
    <property type="evidence" value="ECO:0007669"/>
    <property type="project" value="UniProtKB-EC"/>
</dbReference>
<evidence type="ECO:0000256" key="12">
    <source>
        <dbReference type="ARBA" id="ARBA00049955"/>
    </source>
</evidence>
<evidence type="ECO:0000256" key="6">
    <source>
        <dbReference type="ARBA" id="ARBA00012707"/>
    </source>
</evidence>
<evidence type="ECO:0000256" key="7">
    <source>
        <dbReference type="ARBA" id="ARBA00021528"/>
    </source>
</evidence>
<dbReference type="InterPro" id="IPR050500">
    <property type="entry name" value="Phos_Acetyltrans/Butyryltrans"/>
</dbReference>
<keyword evidence="17" id="KW-1185">Reference proteome</keyword>
<dbReference type="GO" id="GO:0006085">
    <property type="term" value="P:acetyl-CoA biosynthetic process"/>
    <property type="evidence" value="ECO:0007669"/>
    <property type="project" value="UniProtKB-UniPathway"/>
</dbReference>
<dbReference type="InterPro" id="IPR042112">
    <property type="entry name" value="P_AcTrfase_dom2"/>
</dbReference>
<dbReference type="InterPro" id="IPR004614">
    <property type="entry name" value="P_AcTrfase"/>
</dbReference>
<dbReference type="SUPFAM" id="SSF75138">
    <property type="entry name" value="HprK N-terminal domain-like"/>
    <property type="match status" value="1"/>
</dbReference>
<evidence type="ECO:0000313" key="16">
    <source>
        <dbReference type="EMBL" id="SJN25693.1"/>
    </source>
</evidence>
<evidence type="ECO:0000256" key="9">
    <source>
        <dbReference type="ARBA" id="ARBA00022679"/>
    </source>
</evidence>
<dbReference type="UniPathway" id="UPA00340">
    <property type="reaction ID" value="UER00459"/>
</dbReference>
<dbReference type="NCBIfam" id="NF007233">
    <property type="entry name" value="PRK09653.1"/>
    <property type="match status" value="1"/>
</dbReference>
<dbReference type="PIRSF" id="PIRSF006107">
    <property type="entry name" value="PhpActrans_proteobac"/>
    <property type="match status" value="1"/>
</dbReference>
<evidence type="ECO:0000256" key="5">
    <source>
        <dbReference type="ARBA" id="ARBA00009786"/>
    </source>
</evidence>
<dbReference type="AlphaFoldDB" id="A0A1R4J1Z8"/>
<evidence type="ECO:0000256" key="2">
    <source>
        <dbReference type="ARBA" id="ARBA00004496"/>
    </source>
</evidence>
<reference evidence="17" key="1">
    <citation type="submission" date="2017-02" db="EMBL/GenBank/DDBJ databases">
        <authorList>
            <person name="Dridi B."/>
        </authorList>
    </citation>
    <scope>NUCLEOTIDE SEQUENCE [LARGE SCALE GENOMIC DNA]</scope>
    <source>
        <strain evidence="17">EB411</strain>
    </source>
</reference>
<comment type="pathway">
    <text evidence="3 13">Metabolic intermediate biosynthesis; acetyl-CoA biosynthesis; acetyl-CoA from acetate: step 2/2.</text>
</comment>
<dbReference type="Gene3D" id="3.40.50.300">
    <property type="entry name" value="P-loop containing nucleotide triphosphate hydrolases"/>
    <property type="match status" value="1"/>
</dbReference>
<evidence type="ECO:0000256" key="13">
    <source>
        <dbReference type="PIRNR" id="PIRNR006107"/>
    </source>
</evidence>
<dbReference type="PANTHER" id="PTHR43356:SF3">
    <property type="entry name" value="PHOSPHATE ACETYLTRANSFERASE"/>
    <property type="match status" value="1"/>
</dbReference>
<dbReference type="Gene3D" id="3.40.50.10750">
    <property type="entry name" value="Isocitrate/Isopropylmalate dehydrogenase-like"/>
    <property type="match status" value="1"/>
</dbReference>
<name>A0A1R4J1Z8_9MICO</name>
<dbReference type="Gene3D" id="3.40.1390.20">
    <property type="entry name" value="HprK N-terminal domain-like"/>
    <property type="match status" value="1"/>
</dbReference>
<dbReference type="InterPro" id="IPR016475">
    <property type="entry name" value="P-Actrans_bac"/>
</dbReference>
<evidence type="ECO:0000259" key="14">
    <source>
        <dbReference type="Pfam" id="PF01515"/>
    </source>
</evidence>
<dbReference type="SUPFAM" id="SSF53659">
    <property type="entry name" value="Isocitrate/Isopropylmalate dehydrogenase-like"/>
    <property type="match status" value="1"/>
</dbReference>
<dbReference type="InterPro" id="IPR042113">
    <property type="entry name" value="P_AcTrfase_dom1"/>
</dbReference>
<evidence type="ECO:0000256" key="10">
    <source>
        <dbReference type="ARBA" id="ARBA00023315"/>
    </source>
</evidence>
<dbReference type="EC" id="2.3.1.8" evidence="6 13"/>
<dbReference type="PANTHER" id="PTHR43356">
    <property type="entry name" value="PHOSPHATE ACETYLTRANSFERASE"/>
    <property type="match status" value="1"/>
</dbReference>
<dbReference type="InterPro" id="IPR010766">
    <property type="entry name" value="DRTGG"/>
</dbReference>
<dbReference type="FunFam" id="3.40.50.10750:FF:000001">
    <property type="entry name" value="Phosphate acetyltransferase"/>
    <property type="match status" value="1"/>
</dbReference>
<proteinExistence type="inferred from homology"/>
<accession>A0A1R4J1Z8</accession>
<feature type="domain" description="DRTGG" evidence="15">
    <location>
        <begin position="225"/>
        <end position="337"/>
    </location>
</feature>
<comment type="similarity">
    <text evidence="5 13">In the N-terminal section; belongs to the CobB/CobQ family.</text>
</comment>
<comment type="domain">
    <text evidence="13">The N-terminal region seems to be important for proper quaternary structure. The C-terminal region contains the substrate-binding site.</text>
</comment>
<dbReference type="Pfam" id="PF07085">
    <property type="entry name" value="DRTGG"/>
    <property type="match status" value="1"/>
</dbReference>
<gene>
    <name evidence="16" type="ORF">FM119_04740</name>
</gene>
<dbReference type="NCBIfam" id="NF004167">
    <property type="entry name" value="PRK05632.1"/>
    <property type="match status" value="1"/>
</dbReference>
<dbReference type="GO" id="GO:0005737">
    <property type="term" value="C:cytoplasm"/>
    <property type="evidence" value="ECO:0007669"/>
    <property type="project" value="UniProtKB-SubCell"/>
</dbReference>
<dbReference type="RefSeq" id="WP_087136536.1">
    <property type="nucleotide sequence ID" value="NZ_FUKR01000027.1"/>
</dbReference>
<evidence type="ECO:0000313" key="17">
    <source>
        <dbReference type="Proteomes" id="UP000196778"/>
    </source>
</evidence>
<organism evidence="16 17">
    <name type="scientific">Mycetocola reblochoni REB411</name>
    <dbReference type="NCBI Taxonomy" id="1255698"/>
    <lineage>
        <taxon>Bacteria</taxon>
        <taxon>Bacillati</taxon>
        <taxon>Actinomycetota</taxon>
        <taxon>Actinomycetes</taxon>
        <taxon>Micrococcales</taxon>
        <taxon>Microbacteriaceae</taxon>
        <taxon>Mycetocola</taxon>
    </lineage>
</organism>
<feature type="domain" description="Phosphate acetyl/butaryl transferase" evidence="14">
    <location>
        <begin position="383"/>
        <end position="699"/>
    </location>
</feature>
<keyword evidence="9 13" id="KW-0808">Transferase</keyword>
<evidence type="ECO:0000256" key="3">
    <source>
        <dbReference type="ARBA" id="ARBA00004989"/>
    </source>
</evidence>
<dbReference type="OrthoDB" id="9808984at2"/>
<dbReference type="NCBIfam" id="TIGR00651">
    <property type="entry name" value="pta"/>
    <property type="match status" value="1"/>
</dbReference>
<dbReference type="InterPro" id="IPR028979">
    <property type="entry name" value="Ser_kin/Pase_Hpr-like_N_sf"/>
</dbReference>
<evidence type="ECO:0000259" key="15">
    <source>
        <dbReference type="Pfam" id="PF07085"/>
    </source>
</evidence>
<evidence type="ECO:0000256" key="11">
    <source>
        <dbReference type="ARBA" id="ARBA00031108"/>
    </source>
</evidence>
<dbReference type="InterPro" id="IPR027417">
    <property type="entry name" value="P-loop_NTPase"/>
</dbReference>
<evidence type="ECO:0000256" key="8">
    <source>
        <dbReference type="ARBA" id="ARBA00022490"/>
    </source>
</evidence>
<evidence type="ECO:0000256" key="1">
    <source>
        <dbReference type="ARBA" id="ARBA00000705"/>
    </source>
</evidence>
<dbReference type="Pfam" id="PF01515">
    <property type="entry name" value="PTA_PTB"/>
    <property type="match status" value="1"/>
</dbReference>
<comment type="subcellular location">
    <subcellularLocation>
        <location evidence="2 13">Cytoplasm</location>
    </subcellularLocation>
</comment>
<sequence>MAQSIYITSAEGHTGKSTIVLGLLDAVGRTSPRVGVFRPVARSSDRRDYVLELLLDHPSLDQDYDESIGVSYEAVHEDPERALGQIVERYQSLQSRFDVVIVIGSDYTDVGSPTELRFNARVAANLGSPVLLVLGGRQHQGGEEELGRSLPRSAEDLRHLTEVAVAELRGEHAELLAVIANRADPAALDGISRAIGTALAAELPEVPVWAIPEDAVLNSPTVQSVLESVDGTLVGGDASLLSREALGVVVSAMSMENVLDRLLDGAIVVVPADRSEVLLAVLLAQKSETFPSVSGVVVNGGFPLPDSVTRLLDGLDSKLPIITSPYGSYETAVRIMRTRGRLAADSQRKYDTALSLFETHVDVAALVDRLQLSGTEVVTPLMLEYRLIERARSAGKRIVLPEGEDDRILRAAHTVLARGIADLTILGEEIEVRARAIELGLDLRAATVTSPFDPVLRLRFAEEYQRLRAHKGVTLEQAMETVTDVSYFGTMMVHTGLADGMVSGAAHTTAHTIRPGFEIIKTRPGVGVVSSVFLMALADRVLVYGDCAVIPDPTAPQLADIAVSSAATAAQFGIDPLVAMLSYSTGSSGTGADVDKVREATALLRERAPELQVEGPIQYDAAADAAVAKAKLPGSAVAGRATVFVFPDLNTGNNTYKAVQRSAGAVAIGPVLQGLNKPINDLSRGALVQDIVNTVAITAIQAATA</sequence>
<comment type="function">
    <text evidence="12 13">Involved in acetate metabolism.</text>
</comment>
<dbReference type="Pfam" id="PF13500">
    <property type="entry name" value="AAA_26"/>
    <property type="match status" value="1"/>
</dbReference>
<keyword evidence="8 13" id="KW-0963">Cytoplasm</keyword>
<evidence type="ECO:0000256" key="4">
    <source>
        <dbReference type="ARBA" id="ARBA00008756"/>
    </source>
</evidence>
<dbReference type="Gene3D" id="3.40.50.10950">
    <property type="match status" value="1"/>
</dbReference>
<dbReference type="Proteomes" id="UP000196778">
    <property type="component" value="Unassembled WGS sequence"/>
</dbReference>
<dbReference type="InterPro" id="IPR002505">
    <property type="entry name" value="PTA_PTB"/>
</dbReference>
<dbReference type="EMBL" id="FUKR01000027">
    <property type="protein sequence ID" value="SJN25693.1"/>
    <property type="molecule type" value="Genomic_DNA"/>
</dbReference>